<feature type="signal peptide" evidence="1">
    <location>
        <begin position="1"/>
        <end position="17"/>
    </location>
</feature>
<evidence type="ECO:0000313" key="3">
    <source>
        <dbReference type="Proteomes" id="UP000324832"/>
    </source>
</evidence>
<keyword evidence="1" id="KW-0732">Signal</keyword>
<sequence length="206" mass="21746">MLAVTLVGVAFVAICCADQSGLSGSQPISVKDGTPEVVLQLKYDGGELNRIYLTQFRKELSAATTAVPASGRLCTDLCYAGLGGEGCGPGCSKLVPIGLKTALSNVTDSGVQYGEPRIEVCPALCANRLVATNLHTNWTSVCDAFCDTDGYVLQGCPLCDTQKNTSEMAAKVRMFVDTVDGWQAWCNVQCRQGRGGAACNCDRTPF</sequence>
<protein>
    <submittedName>
        <fullName evidence="2">Uncharacterized protein</fullName>
    </submittedName>
</protein>
<dbReference type="Proteomes" id="UP000324832">
    <property type="component" value="Unassembled WGS sequence"/>
</dbReference>
<dbReference type="EMBL" id="FZQP02006970">
    <property type="protein sequence ID" value="VVD05401.1"/>
    <property type="molecule type" value="Genomic_DNA"/>
</dbReference>
<evidence type="ECO:0000256" key="1">
    <source>
        <dbReference type="SAM" id="SignalP"/>
    </source>
</evidence>
<dbReference type="AlphaFoldDB" id="A0A5E4R7T3"/>
<name>A0A5E4R7T3_9NEOP</name>
<gene>
    <name evidence="2" type="ORF">LSINAPIS_LOCUS14954</name>
</gene>
<organism evidence="2 3">
    <name type="scientific">Leptidea sinapis</name>
    <dbReference type="NCBI Taxonomy" id="189913"/>
    <lineage>
        <taxon>Eukaryota</taxon>
        <taxon>Metazoa</taxon>
        <taxon>Ecdysozoa</taxon>
        <taxon>Arthropoda</taxon>
        <taxon>Hexapoda</taxon>
        <taxon>Insecta</taxon>
        <taxon>Pterygota</taxon>
        <taxon>Neoptera</taxon>
        <taxon>Endopterygota</taxon>
        <taxon>Lepidoptera</taxon>
        <taxon>Glossata</taxon>
        <taxon>Ditrysia</taxon>
        <taxon>Papilionoidea</taxon>
        <taxon>Pieridae</taxon>
        <taxon>Dismorphiinae</taxon>
        <taxon>Leptidea</taxon>
    </lineage>
</organism>
<evidence type="ECO:0000313" key="2">
    <source>
        <dbReference type="EMBL" id="VVD05401.1"/>
    </source>
</evidence>
<reference evidence="2 3" key="1">
    <citation type="submission" date="2017-07" db="EMBL/GenBank/DDBJ databases">
        <authorList>
            <person name="Talla V."/>
            <person name="Backstrom N."/>
        </authorList>
    </citation>
    <scope>NUCLEOTIDE SEQUENCE [LARGE SCALE GENOMIC DNA]</scope>
</reference>
<feature type="chain" id="PRO_5022853165" evidence="1">
    <location>
        <begin position="18"/>
        <end position="206"/>
    </location>
</feature>
<keyword evidence="3" id="KW-1185">Reference proteome</keyword>
<accession>A0A5E4R7T3</accession>
<proteinExistence type="predicted"/>